<keyword evidence="2" id="KW-1185">Reference proteome</keyword>
<evidence type="ECO:0000313" key="2">
    <source>
        <dbReference type="Proteomes" id="UP001596250"/>
    </source>
</evidence>
<gene>
    <name evidence="1" type="ORF">ACFPXP_08625</name>
</gene>
<comment type="caution">
    <text evidence="1">The sequence shown here is derived from an EMBL/GenBank/DDBJ whole genome shotgun (WGS) entry which is preliminary data.</text>
</comment>
<proteinExistence type="predicted"/>
<accession>A0ABW1IN27</accession>
<dbReference type="RefSeq" id="WP_379893820.1">
    <property type="nucleotide sequence ID" value="NZ_JBHSQV010000106.1"/>
</dbReference>
<reference evidence="2" key="1">
    <citation type="journal article" date="2019" name="Int. J. Syst. Evol. Microbiol.">
        <title>The Global Catalogue of Microorganisms (GCM) 10K type strain sequencing project: providing services to taxonomists for standard genome sequencing and annotation.</title>
        <authorList>
            <consortium name="The Broad Institute Genomics Platform"/>
            <consortium name="The Broad Institute Genome Sequencing Center for Infectious Disease"/>
            <person name="Wu L."/>
            <person name="Ma J."/>
        </authorList>
    </citation>
    <scope>NUCLEOTIDE SEQUENCE [LARGE SCALE GENOMIC DNA]</scope>
    <source>
        <strain evidence="2">CCM 8749</strain>
    </source>
</reference>
<dbReference type="Proteomes" id="UP001596250">
    <property type="component" value="Unassembled WGS sequence"/>
</dbReference>
<evidence type="ECO:0000313" key="1">
    <source>
        <dbReference type="EMBL" id="MFC5986490.1"/>
    </source>
</evidence>
<name>A0ABW1IN27_9BACL</name>
<sequence>MDIYYNIGILLKYNGVGRSELIEEMNKLLESPDISEQLQLHDRSNKNQLTQLFNILKFLQVSPSAKEHIVWKYYKDKFEGRISKHINVELLKDLLHSYKQHNYSALESIIIDALKTDSIKQEDIIFLEETFSSRSFVKELFAYKCRMEIRRGRKLSKEHIVQLLNAREYFTLRFALERKAIMEDGLAEFRKPTDNEKDRKHKEWLYHMAQDSK</sequence>
<protein>
    <recommendedName>
        <fullName evidence="3">Regulatory protein RecX</fullName>
    </recommendedName>
</protein>
<dbReference type="EMBL" id="JBHSQV010000106">
    <property type="protein sequence ID" value="MFC5986490.1"/>
    <property type="molecule type" value="Genomic_DNA"/>
</dbReference>
<organism evidence="1 2">
    <name type="scientific">Marinicrinis lubricantis</name>
    <dbReference type="NCBI Taxonomy" id="2086470"/>
    <lineage>
        <taxon>Bacteria</taxon>
        <taxon>Bacillati</taxon>
        <taxon>Bacillota</taxon>
        <taxon>Bacilli</taxon>
        <taxon>Bacillales</taxon>
        <taxon>Paenibacillaceae</taxon>
    </lineage>
</organism>
<evidence type="ECO:0008006" key="3">
    <source>
        <dbReference type="Google" id="ProtNLM"/>
    </source>
</evidence>